<dbReference type="STRING" id="121845.A0A3Q0IMH6"/>
<keyword evidence="9" id="KW-0804">Transcription</keyword>
<feature type="domain" description="C2H2-type" evidence="13">
    <location>
        <begin position="858"/>
        <end position="885"/>
    </location>
</feature>
<dbReference type="GO" id="GO:0005654">
    <property type="term" value="C:nucleoplasm"/>
    <property type="evidence" value="ECO:0007669"/>
    <property type="project" value="TreeGrafter"/>
</dbReference>
<dbReference type="PANTHER" id="PTHR24399">
    <property type="entry name" value="ZINC FINGER AND BTB DOMAIN-CONTAINING"/>
    <property type="match status" value="1"/>
</dbReference>
<dbReference type="Gene3D" id="3.30.160.60">
    <property type="entry name" value="Classic Zinc Finger"/>
    <property type="match status" value="17"/>
</dbReference>
<keyword evidence="3" id="KW-0479">Metal-binding</keyword>
<evidence type="ECO:0000256" key="11">
    <source>
        <dbReference type="PROSITE-ProRule" id="PRU00042"/>
    </source>
</evidence>
<feature type="domain" description="C2H2-type" evidence="13">
    <location>
        <begin position="564"/>
        <end position="592"/>
    </location>
</feature>
<evidence type="ECO:0000259" key="13">
    <source>
        <dbReference type="PROSITE" id="PS50157"/>
    </source>
</evidence>
<dbReference type="PaxDb" id="121845-A0A3Q0IMH6"/>
<feature type="domain" description="C2H2-type" evidence="13">
    <location>
        <begin position="74"/>
        <end position="102"/>
    </location>
</feature>
<keyword evidence="5 11" id="KW-0863">Zinc-finger</keyword>
<feature type="domain" description="C2H2-type" evidence="13">
    <location>
        <begin position="107"/>
        <end position="135"/>
    </location>
</feature>
<evidence type="ECO:0000256" key="9">
    <source>
        <dbReference type="ARBA" id="ARBA00023163"/>
    </source>
</evidence>
<sequence length="944" mass="110851">MEDTSDINGQQGGSNRKSKERQWFTDCQSIEDPSLECKNNKASFTCDTCDKPFDTIEKCRRHAIRMHMNPCKMFKCDICVASFLTPHKLKTHIKTKHRTQLKELYTFECQHCEDKFSTPFELNKHNESKHEKGRKLNPETGGYTYEEYKEVVVSKSKQCPLCTKIFTTAKHMRVHLRSVHNGKERKFICDICGKQFTSNIHASRHKNYAHSRDRQKMECDYCKRKFTCKRYLAEHINAHTGNTIYGCRICKKTFLYTNGLRRHILSRHKDTDVVILNEVKDIFPSHLQSYQIKCRYCARTFSTQNDLKEHVSSVHMFMTESFENPNEPRVLNSNRYPLAIDGGLSLEEYQQIVATKSKQCPICEKIFAAPKQMRMHLRHVHSSIKRYMCDICGKQFTTLSYLDLHRKSHNETVKRKEEDKKYECDSCNKKFWSKRALSEHMIIHTGIKEHQCHVCNTAFYHIRSLSRHLKIHEYNESKMYKCPVCSKMFTELYEMKRHRDHKHGGKCHVCKICGATIKYNISRHMKTHTGEASEGQIEIHFRLFTELEEKEDSSFERKKSKDSFHCDTCGKYFRSRQICNKHIKRVHLNPTKTFKCDLCSDRFSTSAKLKKHVDKIHFTPEFQEPSKKNEPLDTGDYTLEQWNELVTAQSKDCPVCHKTYSTPKSMRKHLREVHSSQKKYVCDMCGKQFTSNNRVSQHKAYSHFGIIKTIERKFECDYCKMKFKSKSFLSEHINTHTGNKPYQCQICKKSFANKRSYQRDLKRHKQLAGQLKPEDIHECKICHKTFLEKGSLAKHMNWVHGDKCHICKVCGAKIKGNLQKHMLSHTGEKPFCCHICGKSLKGNLKDHILKCHTGERPYKCDVCGSSFKDKWYLGVHMRKHNGEKPYNCDYCGQTFAARSTFTFHLKKHEGKSSCVKTYSCQICKLRFENELDLSSHYSEHFGHI</sequence>
<dbReference type="KEGG" id="dci:103524722"/>
<feature type="domain" description="C2H2-type" evidence="13">
    <location>
        <begin position="480"/>
        <end position="508"/>
    </location>
</feature>
<feature type="domain" description="C2H2-type" evidence="13">
    <location>
        <begin position="777"/>
        <end position="800"/>
    </location>
</feature>
<dbReference type="Proteomes" id="UP000079169">
    <property type="component" value="Unplaced"/>
</dbReference>
<dbReference type="FunFam" id="3.30.160.60:FF:001397">
    <property type="entry name" value="Datilografo, isoform A"/>
    <property type="match status" value="1"/>
</dbReference>
<feature type="domain" description="C2H2-type" evidence="13">
    <location>
        <begin position="422"/>
        <end position="449"/>
    </location>
</feature>
<dbReference type="Pfam" id="PF00096">
    <property type="entry name" value="zf-C2H2"/>
    <property type="match status" value="4"/>
</dbReference>
<feature type="domain" description="C2H2-type" evidence="13">
    <location>
        <begin position="387"/>
        <end position="414"/>
    </location>
</feature>
<comment type="subcellular location">
    <subcellularLocation>
        <location evidence="1">Nucleus</location>
    </subcellularLocation>
</comment>
<feature type="domain" description="C2H2-type" evidence="13">
    <location>
        <begin position="245"/>
        <end position="273"/>
    </location>
</feature>
<feature type="domain" description="C2H2-type" evidence="13">
    <location>
        <begin position="742"/>
        <end position="764"/>
    </location>
</feature>
<evidence type="ECO:0000256" key="2">
    <source>
        <dbReference type="ARBA" id="ARBA00006991"/>
    </source>
</evidence>
<feature type="domain" description="C2H2-type" evidence="13">
    <location>
        <begin position="918"/>
        <end position="944"/>
    </location>
</feature>
<protein>
    <submittedName>
        <fullName evidence="15">Zinc finger protein 729</fullName>
    </submittedName>
</protein>
<feature type="domain" description="C2H2-type" evidence="13">
    <location>
        <begin position="680"/>
        <end position="705"/>
    </location>
</feature>
<feature type="domain" description="C2H2-type" evidence="13">
    <location>
        <begin position="187"/>
        <end position="215"/>
    </location>
</feature>
<dbReference type="InterPro" id="IPR036236">
    <property type="entry name" value="Znf_C2H2_sf"/>
</dbReference>
<feature type="domain" description="C2H2-type" evidence="13">
    <location>
        <begin position="714"/>
        <end position="741"/>
    </location>
</feature>
<keyword evidence="8" id="KW-0238">DNA-binding</keyword>
<organism evidence="14 15">
    <name type="scientific">Diaphorina citri</name>
    <name type="common">Asian citrus psyllid</name>
    <dbReference type="NCBI Taxonomy" id="121845"/>
    <lineage>
        <taxon>Eukaryota</taxon>
        <taxon>Metazoa</taxon>
        <taxon>Ecdysozoa</taxon>
        <taxon>Arthropoda</taxon>
        <taxon>Hexapoda</taxon>
        <taxon>Insecta</taxon>
        <taxon>Pterygota</taxon>
        <taxon>Neoptera</taxon>
        <taxon>Paraneoptera</taxon>
        <taxon>Hemiptera</taxon>
        <taxon>Sternorrhyncha</taxon>
        <taxon>Psylloidea</taxon>
        <taxon>Psyllidae</taxon>
        <taxon>Diaphorininae</taxon>
        <taxon>Diaphorina</taxon>
    </lineage>
</organism>
<feature type="compositionally biased region" description="Polar residues" evidence="12">
    <location>
        <begin position="1"/>
        <end position="15"/>
    </location>
</feature>
<evidence type="ECO:0000256" key="1">
    <source>
        <dbReference type="ARBA" id="ARBA00004123"/>
    </source>
</evidence>
<reference evidence="15" key="1">
    <citation type="submission" date="2025-08" db="UniProtKB">
        <authorList>
            <consortium name="RefSeq"/>
        </authorList>
    </citation>
    <scope>IDENTIFICATION</scope>
</reference>
<feature type="region of interest" description="Disordered" evidence="12">
    <location>
        <begin position="1"/>
        <end position="20"/>
    </location>
</feature>
<dbReference type="GeneID" id="103524722"/>
<evidence type="ECO:0000256" key="4">
    <source>
        <dbReference type="ARBA" id="ARBA00022737"/>
    </source>
</evidence>
<evidence type="ECO:0000313" key="15">
    <source>
        <dbReference type="RefSeq" id="XP_026675848.1"/>
    </source>
</evidence>
<dbReference type="AlphaFoldDB" id="A0A3Q0IMH6"/>
<evidence type="ECO:0000256" key="10">
    <source>
        <dbReference type="ARBA" id="ARBA00023242"/>
    </source>
</evidence>
<feature type="domain" description="C2H2-type" evidence="13">
    <location>
        <begin position="594"/>
        <end position="617"/>
    </location>
</feature>
<gene>
    <name evidence="15" type="primary">LOC103524722</name>
</gene>
<dbReference type="GO" id="GO:0000978">
    <property type="term" value="F:RNA polymerase II cis-regulatory region sequence-specific DNA binding"/>
    <property type="evidence" value="ECO:0007669"/>
    <property type="project" value="TreeGrafter"/>
</dbReference>
<dbReference type="FunFam" id="3.30.160.60:FF:001480">
    <property type="entry name" value="Si:cabz01071911.3"/>
    <property type="match status" value="1"/>
</dbReference>
<evidence type="ECO:0000313" key="14">
    <source>
        <dbReference type="Proteomes" id="UP000079169"/>
    </source>
</evidence>
<feature type="domain" description="C2H2-type" evidence="13">
    <location>
        <begin position="157"/>
        <end position="185"/>
    </location>
</feature>
<keyword evidence="10" id="KW-0539">Nucleus</keyword>
<dbReference type="PANTHER" id="PTHR24399:SF23">
    <property type="entry name" value="C2H2-TYPE DOMAIN-CONTAINING PROTEIN"/>
    <property type="match status" value="1"/>
</dbReference>
<evidence type="ECO:0000256" key="7">
    <source>
        <dbReference type="ARBA" id="ARBA00023015"/>
    </source>
</evidence>
<dbReference type="RefSeq" id="XP_026675848.1">
    <property type="nucleotide sequence ID" value="XM_026820047.1"/>
</dbReference>
<evidence type="ECO:0000256" key="5">
    <source>
        <dbReference type="ARBA" id="ARBA00022771"/>
    </source>
</evidence>
<comment type="similarity">
    <text evidence="2">Belongs to the krueppel C2H2-type zinc-finger protein family.</text>
</comment>
<feature type="domain" description="C2H2-type" evidence="13">
    <location>
        <begin position="651"/>
        <end position="679"/>
    </location>
</feature>
<dbReference type="SMART" id="SM00451">
    <property type="entry name" value="ZnF_U1"/>
    <property type="match status" value="5"/>
</dbReference>
<keyword evidence="6" id="KW-0862">Zinc</keyword>
<evidence type="ECO:0000256" key="8">
    <source>
        <dbReference type="ARBA" id="ARBA00023125"/>
    </source>
</evidence>
<accession>A0A3Q0IMH6</accession>
<dbReference type="FunFam" id="3.30.160.60:FF:000325">
    <property type="entry name" value="ZFP90 zinc finger protein"/>
    <property type="match status" value="1"/>
</dbReference>
<feature type="domain" description="C2H2-type" evidence="13">
    <location>
        <begin position="450"/>
        <end position="477"/>
    </location>
</feature>
<evidence type="ECO:0000256" key="6">
    <source>
        <dbReference type="ARBA" id="ARBA00022833"/>
    </source>
</evidence>
<dbReference type="InterPro" id="IPR003604">
    <property type="entry name" value="Matrin/U1-like-C_Znf_C2H2"/>
</dbReference>
<dbReference type="Pfam" id="PF13912">
    <property type="entry name" value="zf-C2H2_6"/>
    <property type="match status" value="2"/>
</dbReference>
<dbReference type="GO" id="GO:0008270">
    <property type="term" value="F:zinc ion binding"/>
    <property type="evidence" value="ECO:0007669"/>
    <property type="project" value="UniProtKB-KW"/>
</dbReference>
<feature type="domain" description="C2H2-type" evidence="13">
    <location>
        <begin position="358"/>
        <end position="386"/>
    </location>
</feature>
<feature type="domain" description="C2H2-type" evidence="13">
    <location>
        <begin position="886"/>
        <end position="913"/>
    </location>
</feature>
<dbReference type="SMART" id="SM00355">
    <property type="entry name" value="ZnF_C2H2"/>
    <property type="match status" value="26"/>
</dbReference>
<dbReference type="PROSITE" id="PS50157">
    <property type="entry name" value="ZINC_FINGER_C2H2_2"/>
    <property type="match status" value="22"/>
</dbReference>
<keyword evidence="7" id="KW-0805">Transcription regulation</keyword>
<keyword evidence="4" id="KW-0677">Repeat</keyword>
<dbReference type="PROSITE" id="PS00028">
    <property type="entry name" value="ZINC_FINGER_C2H2_1"/>
    <property type="match status" value="22"/>
</dbReference>
<dbReference type="SUPFAM" id="SSF57667">
    <property type="entry name" value="beta-beta-alpha zinc fingers"/>
    <property type="match status" value="12"/>
</dbReference>
<feature type="domain" description="C2H2-type" evidence="13">
    <location>
        <begin position="292"/>
        <end position="315"/>
    </location>
</feature>
<proteinExistence type="inferred from homology"/>
<dbReference type="GO" id="GO:0001227">
    <property type="term" value="F:DNA-binding transcription repressor activity, RNA polymerase II-specific"/>
    <property type="evidence" value="ECO:0007669"/>
    <property type="project" value="TreeGrafter"/>
</dbReference>
<feature type="domain" description="C2H2-type" evidence="13">
    <location>
        <begin position="217"/>
        <end position="244"/>
    </location>
</feature>
<keyword evidence="14" id="KW-1185">Reference proteome</keyword>
<evidence type="ECO:0000256" key="3">
    <source>
        <dbReference type="ARBA" id="ARBA00022723"/>
    </source>
</evidence>
<dbReference type="InterPro" id="IPR013087">
    <property type="entry name" value="Znf_C2H2_type"/>
</dbReference>
<evidence type="ECO:0000256" key="12">
    <source>
        <dbReference type="SAM" id="MobiDB-lite"/>
    </source>
</evidence>
<name>A0A3Q0IMH6_DIACI</name>